<dbReference type="Proteomes" id="UP000887116">
    <property type="component" value="Unassembled WGS sequence"/>
</dbReference>
<comment type="caution">
    <text evidence="1">The sequence shown here is derived from an EMBL/GenBank/DDBJ whole genome shotgun (WGS) entry which is preliminary data.</text>
</comment>
<organism evidence="1 2">
    <name type="scientific">Trichonephila clavata</name>
    <name type="common">Joro spider</name>
    <name type="synonym">Nephila clavata</name>
    <dbReference type="NCBI Taxonomy" id="2740835"/>
    <lineage>
        <taxon>Eukaryota</taxon>
        <taxon>Metazoa</taxon>
        <taxon>Ecdysozoa</taxon>
        <taxon>Arthropoda</taxon>
        <taxon>Chelicerata</taxon>
        <taxon>Arachnida</taxon>
        <taxon>Araneae</taxon>
        <taxon>Araneomorphae</taxon>
        <taxon>Entelegynae</taxon>
        <taxon>Araneoidea</taxon>
        <taxon>Nephilidae</taxon>
        <taxon>Trichonephila</taxon>
    </lineage>
</organism>
<accession>A0A8X6M497</accession>
<gene>
    <name evidence="1" type="ORF">TNCT_19301</name>
</gene>
<proteinExistence type="predicted"/>
<name>A0A8X6M497_TRICU</name>
<dbReference type="AlphaFoldDB" id="A0A8X6M497"/>
<evidence type="ECO:0000313" key="1">
    <source>
        <dbReference type="EMBL" id="GFR31482.1"/>
    </source>
</evidence>
<dbReference type="EMBL" id="BMAO01019584">
    <property type="protein sequence ID" value="GFR31482.1"/>
    <property type="molecule type" value="Genomic_DNA"/>
</dbReference>
<evidence type="ECO:0000313" key="2">
    <source>
        <dbReference type="Proteomes" id="UP000887116"/>
    </source>
</evidence>
<protein>
    <submittedName>
        <fullName evidence="1">Uncharacterized protein</fullName>
    </submittedName>
</protein>
<sequence>MDSPNSFHQKERKKRKAIKTIPAIFLLQDQLSFNASFSVIKHHVKTFGTQPLSDDPIFSFLSGRSTLSRSLLPKENGSHLPRSLGQLEWRRAPCQRPFSKGRSVQGISLGQLDWHTKLPP</sequence>
<keyword evidence="2" id="KW-1185">Reference proteome</keyword>
<reference evidence="1" key="1">
    <citation type="submission" date="2020-07" db="EMBL/GenBank/DDBJ databases">
        <title>Multicomponent nature underlies the extraordinary mechanical properties of spider dragline silk.</title>
        <authorList>
            <person name="Kono N."/>
            <person name="Nakamura H."/>
            <person name="Mori M."/>
            <person name="Yoshida Y."/>
            <person name="Ohtoshi R."/>
            <person name="Malay A.D."/>
            <person name="Moran D.A.P."/>
            <person name="Tomita M."/>
            <person name="Numata K."/>
            <person name="Arakawa K."/>
        </authorList>
    </citation>
    <scope>NUCLEOTIDE SEQUENCE</scope>
</reference>